<dbReference type="InterPro" id="IPR017700">
    <property type="entry name" value="Aminohydrolase_SsnA"/>
</dbReference>
<evidence type="ECO:0000256" key="2">
    <source>
        <dbReference type="ARBA" id="ARBA00022801"/>
    </source>
</evidence>
<dbReference type="PANTHER" id="PTHR43794">
    <property type="entry name" value="AMINOHYDROLASE SSNA-RELATED"/>
    <property type="match status" value="1"/>
</dbReference>
<gene>
    <name evidence="6" type="primary">G040G09</name>
    <name evidence="6" type="ORF">CFX0092_A2245</name>
</gene>
<feature type="domain" description="Aminodeoxyfutalosine deaminase/Imidazolonepropionase-like composite" evidence="5">
    <location>
        <begin position="25"/>
        <end position="49"/>
    </location>
</feature>
<organism evidence="6 7">
    <name type="scientific">Candidatus Promineifilum breve</name>
    <dbReference type="NCBI Taxonomy" id="1806508"/>
    <lineage>
        <taxon>Bacteria</taxon>
        <taxon>Bacillati</taxon>
        <taxon>Chloroflexota</taxon>
        <taxon>Ardenticatenia</taxon>
        <taxon>Candidatus Promineifilales</taxon>
        <taxon>Candidatus Promineifilaceae</taxon>
        <taxon>Candidatus Promineifilum</taxon>
    </lineage>
</organism>
<dbReference type="KEGG" id="pbf:CFX0092_A2245"/>
<dbReference type="RefSeq" id="WP_197699752.1">
    <property type="nucleotide sequence ID" value="NZ_LN890655.1"/>
</dbReference>
<keyword evidence="3" id="KW-0862">Zinc</keyword>
<dbReference type="GO" id="GO:0016810">
    <property type="term" value="F:hydrolase activity, acting on carbon-nitrogen (but not peptide) bonds"/>
    <property type="evidence" value="ECO:0007669"/>
    <property type="project" value="InterPro"/>
</dbReference>
<dbReference type="InterPro" id="IPR032466">
    <property type="entry name" value="Metal_Hydrolase"/>
</dbReference>
<dbReference type="SUPFAM" id="SSF51338">
    <property type="entry name" value="Composite domain of metallo-dependent hydrolases"/>
    <property type="match status" value="1"/>
</dbReference>
<keyword evidence="7" id="KW-1185">Reference proteome</keyword>
<dbReference type="EMBL" id="LN890655">
    <property type="protein sequence ID" value="CUS04123.2"/>
    <property type="molecule type" value="Genomic_DNA"/>
</dbReference>
<dbReference type="InterPro" id="IPR011059">
    <property type="entry name" value="Metal-dep_hydrolase_composite"/>
</dbReference>
<keyword evidence="2" id="KW-0378">Hydrolase</keyword>
<evidence type="ECO:0000313" key="6">
    <source>
        <dbReference type="EMBL" id="CUS04123.2"/>
    </source>
</evidence>
<accession>A0A170PH50</accession>
<dbReference type="Proteomes" id="UP000215027">
    <property type="component" value="Chromosome I"/>
</dbReference>
<dbReference type="InterPro" id="IPR054418">
    <property type="entry name" value="MQNX/HUTI_composite_N"/>
</dbReference>
<dbReference type="PANTHER" id="PTHR43794:SF11">
    <property type="entry name" value="AMIDOHYDROLASE-RELATED DOMAIN-CONTAINING PROTEIN"/>
    <property type="match status" value="1"/>
</dbReference>
<sequence>MSDLLIHNGRLITWNTPNELLEDSALLLRDGRILDLGPSAALRERYPDAERLDARGQLVMPGNICAHTHFYGAFARGMAIPGPAPKDFPDILVRLWWRLDRALLDVDVKYSALVSLVDAIKHGTTTLVDHHASPNAIDSSLDQIADAVEMAGVRTALCYEVTDRNGPDGAQAGISENVRFLHSVRERGSDLLAGTFGLHASLSLSDKTLERCVAAAKGLDSGFHIHVAEHEADEYDSRERYGLRVVDRLAAAGILGPRSIVAHCVHIDGREMELLRETGTWVTHQPRSNMNNAVGAAPVESLLRLGIPVCLGNDGMGNAMWGEWKEAYFMHKQAHRDPRRMNGMDVVQMAVHNNAALARVFWPNLPLGRLAVGAAADVILVDYHATTPLSAGNLPWHIIFGFESSMVTTTIVGGRVLMRDRQLLTLDEAAITARSRELAAKVWERYNALD</sequence>
<dbReference type="InterPro" id="IPR050287">
    <property type="entry name" value="MTA/SAH_deaminase"/>
</dbReference>
<dbReference type="SUPFAM" id="SSF51556">
    <property type="entry name" value="Metallo-dependent hydrolases"/>
    <property type="match status" value="1"/>
</dbReference>
<evidence type="ECO:0000259" key="5">
    <source>
        <dbReference type="Pfam" id="PF22039"/>
    </source>
</evidence>
<dbReference type="Pfam" id="PF22039">
    <property type="entry name" value="HUTI_composite_bact"/>
    <property type="match status" value="1"/>
</dbReference>
<dbReference type="GO" id="GO:0046872">
    <property type="term" value="F:metal ion binding"/>
    <property type="evidence" value="ECO:0007669"/>
    <property type="project" value="UniProtKB-KW"/>
</dbReference>
<dbReference type="AlphaFoldDB" id="A0A170PH50"/>
<evidence type="ECO:0000259" key="4">
    <source>
        <dbReference type="Pfam" id="PF01979"/>
    </source>
</evidence>
<reference evidence="6" key="1">
    <citation type="submission" date="2016-01" db="EMBL/GenBank/DDBJ databases">
        <authorList>
            <person name="Mcilroy J.S."/>
            <person name="Karst M S."/>
            <person name="Albertsen M."/>
        </authorList>
    </citation>
    <scope>NUCLEOTIDE SEQUENCE</scope>
    <source>
        <strain evidence="6">Cfx-K</strain>
    </source>
</reference>
<protein>
    <submittedName>
        <fullName evidence="6">Chlorohydrolase/aminohydrolase</fullName>
    </submittedName>
</protein>
<feature type="domain" description="Amidohydrolase-related" evidence="4">
    <location>
        <begin position="58"/>
        <end position="416"/>
    </location>
</feature>
<dbReference type="NCBIfam" id="TIGR03314">
    <property type="entry name" value="Se_ssnA"/>
    <property type="match status" value="1"/>
</dbReference>
<dbReference type="NCBIfam" id="NF005540">
    <property type="entry name" value="PRK07203.1"/>
    <property type="match status" value="1"/>
</dbReference>
<name>A0A170PH50_9CHLR</name>
<dbReference type="Gene3D" id="3.20.20.140">
    <property type="entry name" value="Metal-dependent hydrolases"/>
    <property type="match status" value="1"/>
</dbReference>
<dbReference type="Gene3D" id="2.30.40.10">
    <property type="entry name" value="Urease, subunit C, domain 1"/>
    <property type="match status" value="1"/>
</dbReference>
<proteinExistence type="predicted"/>
<dbReference type="InterPro" id="IPR006680">
    <property type="entry name" value="Amidohydro-rel"/>
</dbReference>
<evidence type="ECO:0000256" key="3">
    <source>
        <dbReference type="ARBA" id="ARBA00022833"/>
    </source>
</evidence>
<dbReference type="CDD" id="cd01298">
    <property type="entry name" value="ATZ_TRZ_like"/>
    <property type="match status" value="1"/>
</dbReference>
<evidence type="ECO:0000313" key="7">
    <source>
        <dbReference type="Proteomes" id="UP000215027"/>
    </source>
</evidence>
<evidence type="ECO:0000256" key="1">
    <source>
        <dbReference type="ARBA" id="ARBA00022723"/>
    </source>
</evidence>
<keyword evidence="1" id="KW-0479">Metal-binding</keyword>
<dbReference type="Pfam" id="PF01979">
    <property type="entry name" value="Amidohydro_1"/>
    <property type="match status" value="1"/>
</dbReference>